<proteinExistence type="predicted"/>
<feature type="compositionally biased region" description="Polar residues" evidence="1">
    <location>
        <begin position="59"/>
        <end position="68"/>
    </location>
</feature>
<gene>
    <name evidence="2" type="ORF">MTR67_050123</name>
</gene>
<evidence type="ECO:0000313" key="3">
    <source>
        <dbReference type="Proteomes" id="UP001234989"/>
    </source>
</evidence>
<evidence type="ECO:0000313" key="2">
    <source>
        <dbReference type="EMBL" id="WMV56738.1"/>
    </source>
</evidence>
<organism evidence="2 3">
    <name type="scientific">Solanum verrucosum</name>
    <dbReference type="NCBI Taxonomy" id="315347"/>
    <lineage>
        <taxon>Eukaryota</taxon>
        <taxon>Viridiplantae</taxon>
        <taxon>Streptophyta</taxon>
        <taxon>Embryophyta</taxon>
        <taxon>Tracheophyta</taxon>
        <taxon>Spermatophyta</taxon>
        <taxon>Magnoliopsida</taxon>
        <taxon>eudicotyledons</taxon>
        <taxon>Gunneridae</taxon>
        <taxon>Pentapetalae</taxon>
        <taxon>asterids</taxon>
        <taxon>lamiids</taxon>
        <taxon>Solanales</taxon>
        <taxon>Solanaceae</taxon>
        <taxon>Solanoideae</taxon>
        <taxon>Solaneae</taxon>
        <taxon>Solanum</taxon>
    </lineage>
</organism>
<dbReference type="Proteomes" id="UP001234989">
    <property type="component" value="Chromosome 12"/>
</dbReference>
<feature type="region of interest" description="Disordered" evidence="1">
    <location>
        <begin position="48"/>
        <end position="68"/>
    </location>
</feature>
<dbReference type="PANTHER" id="PTHR38382:SF1">
    <property type="entry name" value="RNA-BINDING PROTEIN"/>
    <property type="match status" value="1"/>
</dbReference>
<evidence type="ECO:0000256" key="1">
    <source>
        <dbReference type="SAM" id="MobiDB-lite"/>
    </source>
</evidence>
<keyword evidence="3" id="KW-1185">Reference proteome</keyword>
<dbReference type="PANTHER" id="PTHR38382">
    <property type="entry name" value="RNA-BINDING PROTEIN"/>
    <property type="match status" value="1"/>
</dbReference>
<name>A0AAF0V0W9_SOLVR</name>
<accession>A0AAF0V0W9</accession>
<reference evidence="2" key="1">
    <citation type="submission" date="2023-08" db="EMBL/GenBank/DDBJ databases">
        <title>A de novo genome assembly of Solanum verrucosum Schlechtendal, a Mexican diploid species geographically isolated from the other diploid A-genome species in potato relatives.</title>
        <authorList>
            <person name="Hosaka K."/>
        </authorList>
    </citation>
    <scope>NUCLEOTIDE SEQUENCE</scope>
    <source>
        <tissue evidence="2">Young leaves</tissue>
    </source>
</reference>
<protein>
    <submittedName>
        <fullName evidence="2">Uncharacterized protein</fullName>
    </submittedName>
</protein>
<sequence>MRQICCTNWPKIAFSRKILVKKMKKQPEILPLGQRSIASTFLFRSPNQSTGCEKKVESRGSNQKGSSISLSDFLSKKLHKSPVLPGVVPGNKKFSVPTCSKDTSVCVKGRFNCSKDGESGIPCALDAIFEQYKNTMKENQDVSAPNDFREVSVTDNVRTSRKRGFIEGSSGNQSARKVLAVLGEGSAEKPRKKVRMLDNIEKPSTLFNHYANGGGWWDCNMEGVDNEEVGCSEVWEGMGSTTLGGLEWH</sequence>
<dbReference type="EMBL" id="CP133623">
    <property type="protein sequence ID" value="WMV56738.1"/>
    <property type="molecule type" value="Genomic_DNA"/>
</dbReference>
<dbReference type="AlphaFoldDB" id="A0AAF0V0W9"/>